<name>A0A0F9JLV8_9ZZZZ</name>
<feature type="non-terminal residue" evidence="2">
    <location>
        <position position="1"/>
    </location>
</feature>
<dbReference type="InterPro" id="IPR032466">
    <property type="entry name" value="Metal_Hydrolase"/>
</dbReference>
<accession>A0A0F9JLV8</accession>
<reference evidence="2" key="1">
    <citation type="journal article" date="2015" name="Nature">
        <title>Complex archaea that bridge the gap between prokaryotes and eukaryotes.</title>
        <authorList>
            <person name="Spang A."/>
            <person name="Saw J.H."/>
            <person name="Jorgensen S.L."/>
            <person name="Zaremba-Niedzwiedzka K."/>
            <person name="Martijn J."/>
            <person name="Lind A.E."/>
            <person name="van Eijk R."/>
            <person name="Schleper C."/>
            <person name="Guy L."/>
            <person name="Ettema T.J."/>
        </authorList>
    </citation>
    <scope>NUCLEOTIDE SEQUENCE</scope>
</reference>
<dbReference type="PANTHER" id="PTHR11647:SF1">
    <property type="entry name" value="COLLAPSIN RESPONSE MEDIATOR PROTEIN"/>
    <property type="match status" value="1"/>
</dbReference>
<dbReference type="PANTHER" id="PTHR11647">
    <property type="entry name" value="HYDRANTOINASE/DIHYDROPYRIMIDINASE FAMILY MEMBER"/>
    <property type="match status" value="1"/>
</dbReference>
<feature type="domain" description="Amidohydrolase 3" evidence="1">
    <location>
        <begin position="2"/>
        <end position="462"/>
    </location>
</feature>
<proteinExistence type="predicted"/>
<organism evidence="2">
    <name type="scientific">marine sediment metagenome</name>
    <dbReference type="NCBI Taxonomy" id="412755"/>
    <lineage>
        <taxon>unclassified sequences</taxon>
        <taxon>metagenomes</taxon>
        <taxon>ecological metagenomes</taxon>
    </lineage>
</organism>
<dbReference type="InterPro" id="IPR013108">
    <property type="entry name" value="Amidohydro_3"/>
</dbReference>
<gene>
    <name evidence="2" type="ORF">LCGC14_1512010</name>
</gene>
<dbReference type="InterPro" id="IPR011059">
    <property type="entry name" value="Metal-dep_hydrolase_composite"/>
</dbReference>
<dbReference type="EMBL" id="LAZR01011108">
    <property type="protein sequence ID" value="KKM63381.1"/>
    <property type="molecule type" value="Genomic_DNA"/>
</dbReference>
<evidence type="ECO:0000313" key="2">
    <source>
        <dbReference type="EMBL" id="KKM63381.1"/>
    </source>
</evidence>
<dbReference type="SUPFAM" id="SSF51338">
    <property type="entry name" value="Composite domain of metallo-dependent hydrolases"/>
    <property type="match status" value="1"/>
</dbReference>
<dbReference type="NCBIfam" id="TIGR03121">
    <property type="entry name" value="one_C_dehyd_A"/>
    <property type="match status" value="1"/>
</dbReference>
<sequence>IVMPGGVDIHSHIAGTKVNAGRLFRPDDKLEEFNEKRTKLTRSGTGWSVPSTFVTGYRYAKLGYTTVVEPAMPLLKARHTHEEFLDIPIIDKAAFPLFGNNWFVLEFIKNKEYEKLAAYINWILKITKGYAIKIVNPGGVENWAWGANCESLDSNVFHFDVTPREIVESLTKVNETLKLPHTIHVHANNLGHPGNKEHTLDTFKTVEKIQSKKGRNSAFHLTHCQFNAYGGTNWGDFESGAADIAEYLNTHKHVTIDVGQVIFAKAATTTMTADGPWEFALHHLGGTSNWGARPGVKWINNQVESESGSGIVPYFFSPKVAVNAVQWAIGLELMLLTKNSWQVFMTTDHPNGGPFTSYPQMIRWFMDKKSRDDVLLNQCSKKAVEKTELKDIDRELTLNEICIVTRAGTAKCLGMTDRGHLGIGAIGDVAIYKLDPDKVDGHAIEKAFSLAAYTIKDGQIVVKDGEITATPIGTTLCAEGKVKESATEAMLEDVKSHWRDHYSINFNNYAVQDAYVPKLKIINK</sequence>
<dbReference type="InterPro" id="IPR012027">
    <property type="entry name" value="Formylmethanofuran_DH_asu"/>
</dbReference>
<dbReference type="Pfam" id="PF07969">
    <property type="entry name" value="Amidohydro_3"/>
    <property type="match status" value="1"/>
</dbReference>
<dbReference type="SUPFAM" id="SSF51556">
    <property type="entry name" value="Metallo-dependent hydrolases"/>
    <property type="match status" value="1"/>
</dbReference>
<comment type="caution">
    <text evidence="2">The sequence shown here is derived from an EMBL/GenBank/DDBJ whole genome shotgun (WGS) entry which is preliminary data.</text>
</comment>
<dbReference type="AlphaFoldDB" id="A0A0F9JLV8"/>
<dbReference type="InterPro" id="IPR050378">
    <property type="entry name" value="Metallo-dep_Hydrolases_sf"/>
</dbReference>
<evidence type="ECO:0000259" key="1">
    <source>
        <dbReference type="Pfam" id="PF07969"/>
    </source>
</evidence>
<protein>
    <recommendedName>
        <fullName evidence="1">Amidohydrolase 3 domain-containing protein</fullName>
    </recommendedName>
</protein>
<dbReference type="GO" id="GO:0016810">
    <property type="term" value="F:hydrolase activity, acting on carbon-nitrogen (but not peptide) bonds"/>
    <property type="evidence" value="ECO:0007669"/>
    <property type="project" value="InterPro"/>
</dbReference>
<dbReference type="PIRSF" id="PIRSF006453">
    <property type="entry name" value="FwdA"/>
    <property type="match status" value="1"/>
</dbReference>